<dbReference type="Pfam" id="PF13714">
    <property type="entry name" value="PEP_mutase"/>
    <property type="match status" value="1"/>
</dbReference>
<dbReference type="InterPro" id="IPR039556">
    <property type="entry name" value="ICL/PEPM"/>
</dbReference>
<keyword evidence="2" id="KW-1185">Reference proteome</keyword>
<dbReference type="SUPFAM" id="SSF51621">
    <property type="entry name" value="Phosphoenolpyruvate/pyruvate domain"/>
    <property type="match status" value="1"/>
</dbReference>
<comment type="caution">
    <text evidence="1">The sequence shown here is derived from an EMBL/GenBank/DDBJ whole genome shotgun (WGS) entry which is preliminary data.</text>
</comment>
<dbReference type="EMBL" id="JAVDQF010000001">
    <property type="protein sequence ID" value="MDR6269135.1"/>
    <property type="molecule type" value="Genomic_DNA"/>
</dbReference>
<evidence type="ECO:0000313" key="1">
    <source>
        <dbReference type="EMBL" id="MDR6269135.1"/>
    </source>
</evidence>
<evidence type="ECO:0000313" key="2">
    <source>
        <dbReference type="Proteomes" id="UP001185069"/>
    </source>
</evidence>
<dbReference type="Gene3D" id="3.20.20.60">
    <property type="entry name" value="Phosphoenolpyruvate-binding domains"/>
    <property type="match status" value="1"/>
</dbReference>
<gene>
    <name evidence="1" type="ORF">JOE69_001373</name>
</gene>
<sequence>MISGTISPEPRSRSGVVRNALVPEDPVWLNEGITKDLTESFTALHQDLLVLPNAWDAASARLMVRAGAAAVATSSSAVSWSHGYPDGNRLPFELALATIARISRSVGVPVSADIESGYADDDAGLSANARAVIDAGAAGVNLEDSGTAGLLGVDHAAHRIGVVRAAAQAAGLGLFINARTDVFLAGNPPQDGVRQVIERSRAYLEAGASGVFVPGLLDLDKLAEITAAVDAPVNVLAGPSAPSVAELKAAGVRRISVGNDLAGLAYATAERAAQQILETGEFTALRGAADYGAMQQLFQ</sequence>
<organism evidence="1 2">
    <name type="scientific">Arthrobacter russicus</name>
    <dbReference type="NCBI Taxonomy" id="172040"/>
    <lineage>
        <taxon>Bacteria</taxon>
        <taxon>Bacillati</taxon>
        <taxon>Actinomycetota</taxon>
        <taxon>Actinomycetes</taxon>
        <taxon>Micrococcales</taxon>
        <taxon>Micrococcaceae</taxon>
        <taxon>Arthrobacter</taxon>
    </lineage>
</organism>
<protein>
    <submittedName>
        <fullName evidence="1">2-methylisocitrate lyase-like PEP mutase family enzyme</fullName>
    </submittedName>
</protein>
<reference evidence="1 2" key="1">
    <citation type="submission" date="2023-07" db="EMBL/GenBank/DDBJ databases">
        <title>Sequencing the genomes of 1000 actinobacteria strains.</title>
        <authorList>
            <person name="Klenk H.-P."/>
        </authorList>
    </citation>
    <scope>NUCLEOTIDE SEQUENCE [LARGE SCALE GENOMIC DNA]</scope>
    <source>
        <strain evidence="1 2">DSM 14555</strain>
    </source>
</reference>
<dbReference type="CDD" id="cd00377">
    <property type="entry name" value="ICL_PEPM"/>
    <property type="match status" value="1"/>
</dbReference>
<dbReference type="RefSeq" id="WP_309797218.1">
    <property type="nucleotide sequence ID" value="NZ_BAAAHY010000001.1"/>
</dbReference>
<dbReference type="Proteomes" id="UP001185069">
    <property type="component" value="Unassembled WGS sequence"/>
</dbReference>
<proteinExistence type="predicted"/>
<dbReference type="InterPro" id="IPR040442">
    <property type="entry name" value="Pyrv_kinase-like_dom_sf"/>
</dbReference>
<dbReference type="PANTHER" id="PTHR42905:SF16">
    <property type="entry name" value="CARBOXYPHOSPHONOENOLPYRUVATE PHOSPHONOMUTASE-LIKE PROTEIN (AFU_ORTHOLOGUE AFUA_5G07230)"/>
    <property type="match status" value="1"/>
</dbReference>
<name>A0ABU1J9N8_9MICC</name>
<accession>A0ABU1J9N8</accession>
<dbReference type="PANTHER" id="PTHR42905">
    <property type="entry name" value="PHOSPHOENOLPYRUVATE CARBOXYLASE"/>
    <property type="match status" value="1"/>
</dbReference>
<dbReference type="InterPro" id="IPR015813">
    <property type="entry name" value="Pyrv/PenolPyrv_kinase-like_dom"/>
</dbReference>